<name>A0A934IKI4_9RHOB</name>
<keyword evidence="3" id="KW-1185">Reference proteome</keyword>
<dbReference type="AlphaFoldDB" id="A0A934IKI4"/>
<organism evidence="2 3">
    <name type="scientific">Palleronia pontilimi</name>
    <dbReference type="NCBI Taxonomy" id="1964209"/>
    <lineage>
        <taxon>Bacteria</taxon>
        <taxon>Pseudomonadati</taxon>
        <taxon>Pseudomonadota</taxon>
        <taxon>Alphaproteobacteria</taxon>
        <taxon>Rhodobacterales</taxon>
        <taxon>Roseobacteraceae</taxon>
        <taxon>Palleronia</taxon>
    </lineage>
</organism>
<proteinExistence type="predicted"/>
<evidence type="ECO:0000313" key="3">
    <source>
        <dbReference type="Proteomes" id="UP000642488"/>
    </source>
</evidence>
<comment type="caution">
    <text evidence="2">The sequence shown here is derived from an EMBL/GenBank/DDBJ whole genome shotgun (WGS) entry which is preliminary data.</text>
</comment>
<accession>A0A934IKI4</accession>
<evidence type="ECO:0000313" key="2">
    <source>
        <dbReference type="EMBL" id="MBJ3764651.1"/>
    </source>
</evidence>
<protein>
    <submittedName>
        <fullName evidence="2">SH3 domain-containing protein</fullName>
    </submittedName>
</protein>
<dbReference type="Gene3D" id="2.30.30.40">
    <property type="entry name" value="SH3 Domains"/>
    <property type="match status" value="1"/>
</dbReference>
<evidence type="ECO:0000259" key="1">
    <source>
        <dbReference type="Pfam" id="PF08239"/>
    </source>
</evidence>
<feature type="domain" description="SH3b" evidence="1">
    <location>
        <begin position="60"/>
        <end position="117"/>
    </location>
</feature>
<sequence length="232" mass="24195">MVSNAGGCTMSDGQQWCEVQAAGGGARGWVAARFLALPSPETTSGATGRIVTIAGVPDGDVLNVRSGPGTGEAIVGALSNDTQVRELRCEPQAGSRWCEIEMMTDMRGRGWINARYIVGNGPSATQLPSAARMERVRFDAGASGAEVSDQLGAGTSVTYLIGAGNGQMLYTRVAAPGSGLAWRLYNPDGSLLDEGAPSKEYRGQLFQSGDHRLEVVNRSGAAQTFNVIVGID</sequence>
<dbReference type="InterPro" id="IPR003646">
    <property type="entry name" value="SH3-like_bac-type"/>
</dbReference>
<gene>
    <name evidence="2" type="ORF">ILP92_18135</name>
</gene>
<reference evidence="2" key="1">
    <citation type="submission" date="2020-12" db="EMBL/GenBank/DDBJ databases">
        <title>Bacterial taxonomy.</title>
        <authorList>
            <person name="Pan X."/>
        </authorList>
    </citation>
    <scope>NUCLEOTIDE SEQUENCE</scope>
    <source>
        <strain evidence="2">KCTC 52957</strain>
    </source>
</reference>
<dbReference type="Gene3D" id="2.60.120.380">
    <property type="match status" value="1"/>
</dbReference>
<dbReference type="Proteomes" id="UP000642488">
    <property type="component" value="Unassembled WGS sequence"/>
</dbReference>
<dbReference type="Pfam" id="PF08239">
    <property type="entry name" value="SH3_3"/>
    <property type="match status" value="1"/>
</dbReference>
<dbReference type="EMBL" id="JAEKPD010000038">
    <property type="protein sequence ID" value="MBJ3764651.1"/>
    <property type="molecule type" value="Genomic_DNA"/>
</dbReference>